<keyword evidence="4" id="KW-0408">Iron</keyword>
<dbReference type="SUPFAM" id="SSF54292">
    <property type="entry name" value="2Fe-2S ferredoxin-like"/>
    <property type="match status" value="1"/>
</dbReference>
<dbReference type="Proteomes" id="UP000645610">
    <property type="component" value="Unassembled WGS sequence"/>
</dbReference>
<protein>
    <submittedName>
        <fullName evidence="8">2Fe-2S iron-sulfur cluster binding domain-containing protein</fullName>
    </submittedName>
</protein>
<keyword evidence="5" id="KW-0411">Iron-sulfur</keyword>
<dbReference type="Pfam" id="PF00111">
    <property type="entry name" value="Fer2"/>
    <property type="match status" value="1"/>
</dbReference>
<evidence type="ECO:0000256" key="6">
    <source>
        <dbReference type="ARBA" id="ARBA00034078"/>
    </source>
</evidence>
<dbReference type="InterPro" id="IPR001055">
    <property type="entry name" value="Adrenodoxin-like"/>
</dbReference>
<reference evidence="8 9" key="1">
    <citation type="submission" date="2020-11" db="EMBL/GenBank/DDBJ databases">
        <authorList>
            <person name="Kim M.K."/>
        </authorList>
    </citation>
    <scope>NUCLEOTIDE SEQUENCE [LARGE SCALE GENOMIC DNA]</scope>
    <source>
        <strain evidence="8 9">BT439</strain>
    </source>
</reference>
<dbReference type="InterPro" id="IPR036010">
    <property type="entry name" value="2Fe-2S_ferredoxin-like_sf"/>
</dbReference>
<dbReference type="GO" id="GO:0051537">
    <property type="term" value="F:2 iron, 2 sulfur cluster binding"/>
    <property type="evidence" value="ECO:0007669"/>
    <property type="project" value="UniProtKB-KW"/>
</dbReference>
<dbReference type="PANTHER" id="PTHR23426">
    <property type="entry name" value="FERREDOXIN/ADRENODOXIN"/>
    <property type="match status" value="1"/>
</dbReference>
<dbReference type="PROSITE" id="PS51085">
    <property type="entry name" value="2FE2S_FER_2"/>
    <property type="match status" value="1"/>
</dbReference>
<dbReference type="InterPro" id="IPR012675">
    <property type="entry name" value="Beta-grasp_dom_sf"/>
</dbReference>
<evidence type="ECO:0000256" key="5">
    <source>
        <dbReference type="ARBA" id="ARBA00023014"/>
    </source>
</evidence>
<dbReference type="PANTHER" id="PTHR23426:SF65">
    <property type="entry name" value="FERREDOXIN-2, MITOCHONDRIAL"/>
    <property type="match status" value="1"/>
</dbReference>
<proteinExistence type="inferred from homology"/>
<evidence type="ECO:0000256" key="3">
    <source>
        <dbReference type="ARBA" id="ARBA00022723"/>
    </source>
</evidence>
<gene>
    <name evidence="8" type="ORF">I2I01_19450</name>
</gene>
<dbReference type="Gene3D" id="3.10.20.30">
    <property type="match status" value="1"/>
</dbReference>
<comment type="similarity">
    <text evidence="1">Belongs to the adrenodoxin/putidaredoxin family.</text>
</comment>
<dbReference type="GO" id="GO:0046872">
    <property type="term" value="F:metal ion binding"/>
    <property type="evidence" value="ECO:0007669"/>
    <property type="project" value="UniProtKB-KW"/>
</dbReference>
<dbReference type="GO" id="GO:0009055">
    <property type="term" value="F:electron transfer activity"/>
    <property type="evidence" value="ECO:0007669"/>
    <property type="project" value="TreeGrafter"/>
</dbReference>
<dbReference type="EMBL" id="JADQDP010000004">
    <property type="protein sequence ID" value="MBF9143831.1"/>
    <property type="molecule type" value="Genomic_DNA"/>
</dbReference>
<evidence type="ECO:0000313" key="9">
    <source>
        <dbReference type="Proteomes" id="UP000645610"/>
    </source>
</evidence>
<organism evidence="8 9">
    <name type="scientific">Hymenobacter properus</name>
    <dbReference type="NCBI Taxonomy" id="2791026"/>
    <lineage>
        <taxon>Bacteria</taxon>
        <taxon>Pseudomonadati</taxon>
        <taxon>Bacteroidota</taxon>
        <taxon>Cytophagia</taxon>
        <taxon>Cytophagales</taxon>
        <taxon>Hymenobacteraceae</taxon>
        <taxon>Hymenobacter</taxon>
    </lineage>
</organism>
<name>A0A931BM31_9BACT</name>
<sequence length="147" mass="15853">MRSSRPAFRRSFDAGAGRSTFAASNAAFFSTYKFLVLSVPATTITFQFSDGQPAQTHVAAAGESVLDVALNNGIQLQHNCGGVCGCSTCHIYVNAGGDDLPEISDKEEDFIDRAENPRINSRLACQCVLEKDMQVTVTIPPQHFLGH</sequence>
<keyword evidence="9" id="KW-1185">Reference proteome</keyword>
<evidence type="ECO:0000256" key="2">
    <source>
        <dbReference type="ARBA" id="ARBA00022714"/>
    </source>
</evidence>
<dbReference type="PRINTS" id="PR00355">
    <property type="entry name" value="ADRENODOXIN"/>
</dbReference>
<evidence type="ECO:0000313" key="8">
    <source>
        <dbReference type="EMBL" id="MBF9143831.1"/>
    </source>
</evidence>
<dbReference type="AlphaFoldDB" id="A0A931BM31"/>
<dbReference type="InterPro" id="IPR001041">
    <property type="entry name" value="2Fe-2S_ferredoxin-type"/>
</dbReference>
<comment type="cofactor">
    <cofactor evidence="6">
        <name>[2Fe-2S] cluster</name>
        <dbReference type="ChEBI" id="CHEBI:190135"/>
    </cofactor>
</comment>
<evidence type="ECO:0000259" key="7">
    <source>
        <dbReference type="PROSITE" id="PS51085"/>
    </source>
</evidence>
<accession>A0A931BM31</accession>
<evidence type="ECO:0000256" key="4">
    <source>
        <dbReference type="ARBA" id="ARBA00023004"/>
    </source>
</evidence>
<keyword evidence="3" id="KW-0479">Metal-binding</keyword>
<dbReference type="GO" id="GO:0140647">
    <property type="term" value="P:P450-containing electron transport chain"/>
    <property type="evidence" value="ECO:0007669"/>
    <property type="project" value="InterPro"/>
</dbReference>
<evidence type="ECO:0000256" key="1">
    <source>
        <dbReference type="ARBA" id="ARBA00010914"/>
    </source>
</evidence>
<keyword evidence="2" id="KW-0001">2Fe-2S</keyword>
<dbReference type="CDD" id="cd00207">
    <property type="entry name" value="fer2"/>
    <property type="match status" value="1"/>
</dbReference>
<comment type="caution">
    <text evidence="8">The sequence shown here is derived from an EMBL/GenBank/DDBJ whole genome shotgun (WGS) entry which is preliminary data.</text>
</comment>
<feature type="domain" description="2Fe-2S ferredoxin-type" evidence="7">
    <location>
        <begin position="42"/>
        <end position="143"/>
    </location>
</feature>